<keyword evidence="7 9" id="KW-0464">Manganese</keyword>
<evidence type="ECO:0000256" key="1">
    <source>
        <dbReference type="ARBA" id="ARBA00001794"/>
    </source>
</evidence>
<dbReference type="RefSeq" id="WP_137061004.1">
    <property type="nucleotide sequence ID" value="NZ_PNXQ01000005.1"/>
</dbReference>
<evidence type="ECO:0000313" key="11">
    <source>
        <dbReference type="Proteomes" id="UP000308114"/>
    </source>
</evidence>
<comment type="pathway">
    <text evidence="3 9">Carbohydrate metabolism; pentose and glucuronate interconversion.</text>
</comment>
<dbReference type="EC" id="4.2.1.8" evidence="5 9"/>
<dbReference type="PANTHER" id="PTHR30387">
    <property type="entry name" value="MANNONATE DEHYDRATASE"/>
    <property type="match status" value="1"/>
</dbReference>
<evidence type="ECO:0000256" key="3">
    <source>
        <dbReference type="ARBA" id="ARBA00004892"/>
    </source>
</evidence>
<dbReference type="GO" id="GO:0042840">
    <property type="term" value="P:D-glucuronate catabolic process"/>
    <property type="evidence" value="ECO:0007669"/>
    <property type="project" value="TreeGrafter"/>
</dbReference>
<evidence type="ECO:0000256" key="9">
    <source>
        <dbReference type="HAMAP-Rule" id="MF_00106"/>
    </source>
</evidence>
<dbReference type="GO" id="GO:0008198">
    <property type="term" value="F:ferrous iron binding"/>
    <property type="evidence" value="ECO:0007669"/>
    <property type="project" value="TreeGrafter"/>
</dbReference>
<keyword evidence="8 9" id="KW-0456">Lyase</keyword>
<gene>
    <name evidence="9 10" type="primary">uxuA</name>
    <name evidence="10" type="ORF">C1I60_05090</name>
</gene>
<comment type="catalytic activity">
    <reaction evidence="1 9">
        <text>D-mannonate = 2-dehydro-3-deoxy-D-gluconate + H2O</text>
        <dbReference type="Rhea" id="RHEA:20097"/>
        <dbReference type="ChEBI" id="CHEBI:15377"/>
        <dbReference type="ChEBI" id="CHEBI:17767"/>
        <dbReference type="ChEBI" id="CHEBI:57990"/>
        <dbReference type="EC" id="4.2.1.8"/>
    </reaction>
</comment>
<evidence type="ECO:0000313" key="10">
    <source>
        <dbReference type="EMBL" id="TKH45830.1"/>
    </source>
</evidence>
<dbReference type="GO" id="GO:0030145">
    <property type="term" value="F:manganese ion binding"/>
    <property type="evidence" value="ECO:0007669"/>
    <property type="project" value="TreeGrafter"/>
</dbReference>
<dbReference type="InterPro" id="IPR036237">
    <property type="entry name" value="Xyl_isomerase-like_sf"/>
</dbReference>
<dbReference type="SUPFAM" id="SSF51658">
    <property type="entry name" value="Xylose isomerase-like"/>
    <property type="match status" value="1"/>
</dbReference>
<dbReference type="PIRSF" id="PIRSF016049">
    <property type="entry name" value="Man_dehyd"/>
    <property type="match status" value="1"/>
</dbReference>
<evidence type="ECO:0000256" key="8">
    <source>
        <dbReference type="ARBA" id="ARBA00023239"/>
    </source>
</evidence>
<dbReference type="Proteomes" id="UP000308114">
    <property type="component" value="Unassembled WGS sequence"/>
</dbReference>
<dbReference type="EMBL" id="PNXQ01000005">
    <property type="protein sequence ID" value="TKH45830.1"/>
    <property type="molecule type" value="Genomic_DNA"/>
</dbReference>
<comment type="cofactor">
    <cofactor evidence="9">
        <name>Fe(2+)</name>
        <dbReference type="ChEBI" id="CHEBI:29033"/>
    </cofactor>
    <cofactor evidence="9">
        <name>Mn(2+)</name>
        <dbReference type="ChEBI" id="CHEBI:29035"/>
    </cofactor>
</comment>
<name>A0A4U2Q3Q0_9BACL</name>
<dbReference type="PANTHER" id="PTHR30387:SF2">
    <property type="entry name" value="MANNONATE DEHYDRATASE"/>
    <property type="match status" value="1"/>
</dbReference>
<dbReference type="NCBIfam" id="TIGR00695">
    <property type="entry name" value="uxuA"/>
    <property type="match status" value="1"/>
</dbReference>
<dbReference type="Pfam" id="PF03786">
    <property type="entry name" value="UxuA"/>
    <property type="match status" value="1"/>
</dbReference>
<sequence>MRMVFRWFGEGNDTVTLEQIRQIPGVEGIVWALHDIPAGEEWPLERIVAFREQVVQAGFHNEVVESVNVHEDIKLGRSTRDQYIHNYIRTLEKLGHNGVKVVCYNFMPIFDWLRTDLHKELEDGSTALFFEKSRIEGINPFELVRRINENSSLTMPGWEPERLEHLTALFEAYNHVTEEDLWTNLAYFLEAVIPAAERSGIRMAIHPDDPPWSVFGLPRIITSQAHLRRLLALYDSPANAITLCSGSLGANPNNEIASMIYEFKDRIPFAHIRNVRVSANGDFIETSHRTQDGTVNIAGIVQAYHDVGFTGYARPDHGRHLWGEQCRPGYGLYDRALGIMYLWGLWDALTCNQVRHISPVSKTETTLTGSVHTKESTL</sequence>
<comment type="caution">
    <text evidence="10">The sequence shown here is derived from an EMBL/GenBank/DDBJ whole genome shotgun (WGS) entry which is preliminary data.</text>
</comment>
<reference evidence="10 11" key="1">
    <citation type="submission" date="2018-01" db="EMBL/GenBank/DDBJ databases">
        <title>Bacillales members from the olive rhizosphere are effective biological control agents against Verticillium dahliae.</title>
        <authorList>
            <person name="Gomez-Lama C."/>
            <person name="Legarda G."/>
            <person name="Ruano-Rosa D."/>
            <person name="Pizarro-Tobias P."/>
            <person name="Valverde-Corredor A."/>
            <person name="Niqui J.L."/>
            <person name="Trivino J.C."/>
            <person name="Roca A."/>
            <person name="Mercado-Blanco J."/>
        </authorList>
    </citation>
    <scope>NUCLEOTIDE SEQUENCE [LARGE SCALE GENOMIC DNA]</scope>
    <source>
        <strain evidence="10 11">PIC167</strain>
    </source>
</reference>
<accession>A0A4U2Q3Q0</accession>
<dbReference type="NCBIfam" id="NF003027">
    <property type="entry name" value="PRK03906.1"/>
    <property type="match status" value="1"/>
</dbReference>
<keyword evidence="6 9" id="KW-0408">Iron</keyword>
<dbReference type="AlphaFoldDB" id="A0A4U2Q3Q0"/>
<dbReference type="Gene3D" id="3.20.20.150">
    <property type="entry name" value="Divalent-metal-dependent TIM barrel enzymes"/>
    <property type="match status" value="1"/>
</dbReference>
<dbReference type="HAMAP" id="MF_00106">
    <property type="entry name" value="UxuA"/>
    <property type="match status" value="1"/>
</dbReference>
<dbReference type="InterPro" id="IPR004628">
    <property type="entry name" value="Man_deHydtase"/>
</dbReference>
<evidence type="ECO:0000256" key="7">
    <source>
        <dbReference type="ARBA" id="ARBA00023211"/>
    </source>
</evidence>
<dbReference type="UniPathway" id="UPA00246"/>
<proteinExistence type="inferred from homology"/>
<protein>
    <recommendedName>
        <fullName evidence="5 9">Mannonate dehydratase</fullName>
        <ecNumber evidence="5 9">4.2.1.8</ecNumber>
    </recommendedName>
    <alternativeName>
        <fullName evidence="9">D-mannonate hydro-lyase</fullName>
    </alternativeName>
</protein>
<comment type="function">
    <text evidence="2 9">Catalyzes the dehydration of D-mannonate.</text>
</comment>
<dbReference type="GO" id="GO:0008927">
    <property type="term" value="F:mannonate dehydratase activity"/>
    <property type="evidence" value="ECO:0007669"/>
    <property type="project" value="UniProtKB-UniRule"/>
</dbReference>
<evidence type="ECO:0000256" key="6">
    <source>
        <dbReference type="ARBA" id="ARBA00023004"/>
    </source>
</evidence>
<evidence type="ECO:0000256" key="5">
    <source>
        <dbReference type="ARBA" id="ARBA00012927"/>
    </source>
</evidence>
<comment type="similarity">
    <text evidence="4 9">Belongs to the mannonate dehydratase family.</text>
</comment>
<evidence type="ECO:0000256" key="2">
    <source>
        <dbReference type="ARBA" id="ARBA00002713"/>
    </source>
</evidence>
<organism evidence="10 11">
    <name type="scientific">Paenibacillus terrae</name>
    <dbReference type="NCBI Taxonomy" id="159743"/>
    <lineage>
        <taxon>Bacteria</taxon>
        <taxon>Bacillati</taxon>
        <taxon>Bacillota</taxon>
        <taxon>Bacilli</taxon>
        <taxon>Bacillales</taxon>
        <taxon>Paenibacillaceae</taxon>
        <taxon>Paenibacillus</taxon>
    </lineage>
</organism>
<evidence type="ECO:0000256" key="4">
    <source>
        <dbReference type="ARBA" id="ARBA00007389"/>
    </source>
</evidence>